<comment type="caution">
    <text evidence="2">The sequence shown here is derived from an EMBL/GenBank/DDBJ whole genome shotgun (WGS) entry which is preliminary data.</text>
</comment>
<sequence length="221" mass="23909">MEQTSSLNKVLKVVFVVNLVVLNVLVGYLVYKSQIQNSKIQINPNNQNPIIKTETVDICGPDCQKYIDASLKSQIPSSKSTPTPISTKVVYQQTPAKKVRTVTYVPIPGTGSTMNNVWTDLAGTDFYFNTADYPGLIEVSFEANVKLINGNGIAYFQLADITHGIGVQGSDLQTSAQTSTSVSSGKISFWAGKNLIRVQAKSLTADTAVFDGGRLKVVVEN</sequence>
<protein>
    <submittedName>
        <fullName evidence="2">Uncharacterized protein</fullName>
    </submittedName>
</protein>
<accession>A0A0G0Y8G8</accession>
<name>A0A0G0Y8G8_9BACT</name>
<evidence type="ECO:0000256" key="1">
    <source>
        <dbReference type="SAM" id="Phobius"/>
    </source>
</evidence>
<dbReference type="AlphaFoldDB" id="A0A0G0Y8G8"/>
<evidence type="ECO:0000313" key="2">
    <source>
        <dbReference type="EMBL" id="KKS33047.1"/>
    </source>
</evidence>
<dbReference type="EMBL" id="LCCN01000003">
    <property type="protein sequence ID" value="KKS33047.1"/>
    <property type="molecule type" value="Genomic_DNA"/>
</dbReference>
<feature type="transmembrane region" description="Helical" evidence="1">
    <location>
        <begin position="12"/>
        <end position="31"/>
    </location>
</feature>
<reference evidence="2 3" key="1">
    <citation type="journal article" date="2015" name="Nature">
        <title>rRNA introns, odd ribosomes, and small enigmatic genomes across a large radiation of phyla.</title>
        <authorList>
            <person name="Brown C.T."/>
            <person name="Hug L.A."/>
            <person name="Thomas B.C."/>
            <person name="Sharon I."/>
            <person name="Castelle C.J."/>
            <person name="Singh A."/>
            <person name="Wilkins M.J."/>
            <person name="Williams K.H."/>
            <person name="Banfield J.F."/>
        </authorList>
    </citation>
    <scope>NUCLEOTIDE SEQUENCE [LARGE SCALE GENOMIC DNA]</scope>
</reference>
<keyword evidence="1" id="KW-0472">Membrane</keyword>
<keyword evidence="1" id="KW-1133">Transmembrane helix</keyword>
<keyword evidence="1" id="KW-0812">Transmembrane</keyword>
<dbReference type="Proteomes" id="UP000034160">
    <property type="component" value="Unassembled WGS sequence"/>
</dbReference>
<dbReference type="STRING" id="1618356.UU93_C0003G0055"/>
<organism evidence="2 3">
    <name type="scientific">Candidatus Amesbacteria bacterium GW2011_GWA2_42_12</name>
    <dbReference type="NCBI Taxonomy" id="1618356"/>
    <lineage>
        <taxon>Bacteria</taxon>
        <taxon>Candidatus Amesiibacteriota</taxon>
    </lineage>
</organism>
<proteinExistence type="predicted"/>
<evidence type="ECO:0000313" key="3">
    <source>
        <dbReference type="Proteomes" id="UP000034160"/>
    </source>
</evidence>
<gene>
    <name evidence="2" type="ORF">UU93_C0003G0055</name>
</gene>